<proteinExistence type="predicted"/>
<gene>
    <name evidence="1" type="ORF">H310_04455</name>
</gene>
<accession>A0A024UCD7</accession>
<dbReference type="VEuPathDB" id="FungiDB:H310_04455"/>
<dbReference type="RefSeq" id="XP_008867042.1">
    <property type="nucleotide sequence ID" value="XM_008868820.1"/>
</dbReference>
<reference evidence="1" key="1">
    <citation type="submission" date="2013-12" db="EMBL/GenBank/DDBJ databases">
        <title>The Genome Sequence of Aphanomyces invadans NJM9701.</title>
        <authorList>
            <consortium name="The Broad Institute Genomics Platform"/>
            <person name="Russ C."/>
            <person name="Tyler B."/>
            <person name="van West P."/>
            <person name="Dieguez-Uribeondo J."/>
            <person name="Young S.K."/>
            <person name="Zeng Q."/>
            <person name="Gargeya S."/>
            <person name="Fitzgerald M."/>
            <person name="Abouelleil A."/>
            <person name="Alvarado L."/>
            <person name="Chapman S.B."/>
            <person name="Gainer-Dewar J."/>
            <person name="Goldberg J."/>
            <person name="Griggs A."/>
            <person name="Gujja S."/>
            <person name="Hansen M."/>
            <person name="Howarth C."/>
            <person name="Imamovic A."/>
            <person name="Ireland A."/>
            <person name="Larimer J."/>
            <person name="McCowan C."/>
            <person name="Murphy C."/>
            <person name="Pearson M."/>
            <person name="Poon T.W."/>
            <person name="Priest M."/>
            <person name="Roberts A."/>
            <person name="Saif S."/>
            <person name="Shea T."/>
            <person name="Sykes S."/>
            <person name="Wortman J."/>
            <person name="Nusbaum C."/>
            <person name="Birren B."/>
        </authorList>
    </citation>
    <scope>NUCLEOTIDE SEQUENCE [LARGE SCALE GENOMIC DNA]</scope>
    <source>
        <strain evidence="1">NJM9701</strain>
    </source>
</reference>
<dbReference type="GeneID" id="20081505"/>
<name>A0A024UCD7_9STRA</name>
<dbReference type="EMBL" id="KI913958">
    <property type="protein sequence ID" value="ETW04086.1"/>
    <property type="molecule type" value="Genomic_DNA"/>
</dbReference>
<dbReference type="AlphaFoldDB" id="A0A024UCD7"/>
<sequence length="130" mass="15368">MQVDYEKSAGLLEEEDRRHILLHRPRGIVFLRFIDRPQCHRFVLCLGLNFFLDAFCHDFAERDFLPSDDFLFDQVACRGMDGGFDVAVKLERQEVVLRVMVLQDVLDLFNFVRERGVVCWRFHPLVHALD</sequence>
<evidence type="ECO:0000313" key="1">
    <source>
        <dbReference type="EMBL" id="ETW04086.1"/>
    </source>
</evidence>
<protein>
    <submittedName>
        <fullName evidence="1">Uncharacterized protein</fullName>
    </submittedName>
</protein>
<organism evidence="1">
    <name type="scientific">Aphanomyces invadans</name>
    <dbReference type="NCBI Taxonomy" id="157072"/>
    <lineage>
        <taxon>Eukaryota</taxon>
        <taxon>Sar</taxon>
        <taxon>Stramenopiles</taxon>
        <taxon>Oomycota</taxon>
        <taxon>Saprolegniomycetes</taxon>
        <taxon>Saprolegniales</taxon>
        <taxon>Verrucalvaceae</taxon>
        <taxon>Aphanomyces</taxon>
    </lineage>
</organism>